<name>A0ABV5WJW8_9BACI</name>
<dbReference type="RefSeq" id="WP_379951165.1">
    <property type="nucleotide sequence ID" value="NZ_JBHMAF010000174.1"/>
</dbReference>
<reference evidence="2 3" key="1">
    <citation type="submission" date="2024-09" db="EMBL/GenBank/DDBJ databases">
        <authorList>
            <person name="Sun Q."/>
            <person name="Mori K."/>
        </authorList>
    </citation>
    <scope>NUCLEOTIDE SEQUENCE [LARGE SCALE GENOMIC DNA]</scope>
    <source>
        <strain evidence="2 3">JCM 11201</strain>
    </source>
</reference>
<gene>
    <name evidence="2" type="ORF">ACFFMS_21705</name>
</gene>
<dbReference type="PROSITE" id="PS50931">
    <property type="entry name" value="HTH_LYSR"/>
    <property type="match status" value="1"/>
</dbReference>
<dbReference type="Pfam" id="PF00126">
    <property type="entry name" value="HTH_1"/>
    <property type="match status" value="1"/>
</dbReference>
<dbReference type="Gene3D" id="1.10.10.10">
    <property type="entry name" value="Winged helix-like DNA-binding domain superfamily/Winged helix DNA-binding domain"/>
    <property type="match status" value="1"/>
</dbReference>
<evidence type="ECO:0000313" key="2">
    <source>
        <dbReference type="EMBL" id="MFB9760892.1"/>
    </source>
</evidence>
<evidence type="ECO:0000259" key="1">
    <source>
        <dbReference type="PROSITE" id="PS50931"/>
    </source>
</evidence>
<dbReference type="InterPro" id="IPR036388">
    <property type="entry name" value="WH-like_DNA-bd_sf"/>
</dbReference>
<dbReference type="SUPFAM" id="SSF46785">
    <property type="entry name" value="Winged helix' DNA-binding domain"/>
    <property type="match status" value="1"/>
</dbReference>
<dbReference type="InterPro" id="IPR000847">
    <property type="entry name" value="LysR_HTH_N"/>
</dbReference>
<dbReference type="InterPro" id="IPR036390">
    <property type="entry name" value="WH_DNA-bd_sf"/>
</dbReference>
<dbReference type="EMBL" id="JBHMAF010000174">
    <property type="protein sequence ID" value="MFB9760892.1"/>
    <property type="molecule type" value="Genomic_DNA"/>
</dbReference>
<protein>
    <submittedName>
        <fullName evidence="2">LysR family transcriptional regulator</fullName>
    </submittedName>
</protein>
<feature type="domain" description="HTH lysR-type" evidence="1">
    <location>
        <begin position="1"/>
        <end position="34"/>
    </location>
</feature>
<comment type="caution">
    <text evidence="2">The sequence shown here is derived from an EMBL/GenBank/DDBJ whole genome shotgun (WGS) entry which is preliminary data.</text>
</comment>
<keyword evidence="3" id="KW-1185">Reference proteome</keyword>
<evidence type="ECO:0000313" key="3">
    <source>
        <dbReference type="Proteomes" id="UP001589609"/>
    </source>
</evidence>
<sequence length="67" mass="7452">MSKSAAAIIKQMNLLEAHIGVHILIRTNHGTRLTDAGKSLYKVSQFLMQYYEEVSQRAGQIVSMSSV</sequence>
<accession>A0ABV5WJW8</accession>
<organism evidence="2 3">
    <name type="scientific">Ectobacillus funiculus</name>
    <dbReference type="NCBI Taxonomy" id="137993"/>
    <lineage>
        <taxon>Bacteria</taxon>
        <taxon>Bacillati</taxon>
        <taxon>Bacillota</taxon>
        <taxon>Bacilli</taxon>
        <taxon>Bacillales</taxon>
        <taxon>Bacillaceae</taxon>
        <taxon>Ectobacillus</taxon>
    </lineage>
</organism>
<proteinExistence type="predicted"/>
<dbReference type="Proteomes" id="UP001589609">
    <property type="component" value="Unassembled WGS sequence"/>
</dbReference>